<gene>
    <name evidence="2" type="ORF">DHW31_04255</name>
</gene>
<keyword evidence="2" id="KW-0449">Lipoprotein</keyword>
<dbReference type="Proteomes" id="UP000263098">
    <property type="component" value="Unassembled WGS sequence"/>
</dbReference>
<dbReference type="EMBL" id="DPVG01000155">
    <property type="protein sequence ID" value="HCK23987.1"/>
    <property type="molecule type" value="Genomic_DNA"/>
</dbReference>
<dbReference type="AlphaFoldDB" id="A0A3D2SCM0"/>
<proteinExistence type="predicted"/>
<sequence length="556" mass="62522">MRKIIYKFFVVAALSLIVSSCEDLQVTNVDGNNPDEVPSHMLMSGTEKKIMDYVYDNWFSGRQCLVYSQYWAQRNYTEEDRYQIRESVNNSYFNVLYTLIADLNQVIKLNTDESTANVSALYGANQNQIAAARILKAWLYSVMVDTWGSIPYSEAGQLKDGLYYPKYDDAKVIYADLIKELTEAAAMIDVSQKAFTSGDMIFSGNSAKWKKFANSLKCRLALHTSKVDTNWKTYIAEALASGVFESNSDNALYHYSSTAPEYCMFYEGFYIDARNDFTVSRPFMDILKGQADTLNVKSHPWEGVEDPRLAIYTGGPRTVKADNDSTLVGNKYYKNGSYYIGVPYGIASSNMTSAFRNIAPNIYAAQPVVLNDNFPVPLMTYAELMFIISEYKGFSEAEYKAGVKASVEYWSDLAGESVPSDLDDYVTEVSKNVNAETVALQKYIDLYMNGTEAWVEYRRTGYPTQLLKPGQKSVIVATKIDPVTKKILEESALTFSPLSDVKGDIISRVKYPTNESTLNGESFKAAVAKLTDGTNNYYTKMFWDARTTTNPHPANK</sequence>
<keyword evidence="1" id="KW-0732">Signal</keyword>
<dbReference type="Pfam" id="PF12771">
    <property type="entry name" value="SusD-like_2"/>
    <property type="match status" value="1"/>
</dbReference>
<evidence type="ECO:0000313" key="3">
    <source>
        <dbReference type="Proteomes" id="UP000263098"/>
    </source>
</evidence>
<protein>
    <submittedName>
        <fullName evidence="2">SusD/RagB family nutrient-binding outer membrane lipoprotein</fullName>
    </submittedName>
</protein>
<feature type="signal peptide" evidence="1">
    <location>
        <begin position="1"/>
        <end position="20"/>
    </location>
</feature>
<dbReference type="SUPFAM" id="SSF48452">
    <property type="entry name" value="TPR-like"/>
    <property type="match status" value="1"/>
</dbReference>
<accession>A0A3D2SCM0</accession>
<evidence type="ECO:0000256" key="1">
    <source>
        <dbReference type="SAM" id="SignalP"/>
    </source>
</evidence>
<dbReference type="Gene3D" id="1.25.40.390">
    <property type="match status" value="1"/>
</dbReference>
<dbReference type="InterPro" id="IPR011990">
    <property type="entry name" value="TPR-like_helical_dom_sf"/>
</dbReference>
<comment type="caution">
    <text evidence="2">The sequence shown here is derived from an EMBL/GenBank/DDBJ whole genome shotgun (WGS) entry which is preliminary data.</text>
</comment>
<name>A0A3D2SCM0_9BACE</name>
<organism evidence="2 3">
    <name type="scientific">Bacteroides graminisolvens</name>
    <dbReference type="NCBI Taxonomy" id="477666"/>
    <lineage>
        <taxon>Bacteria</taxon>
        <taxon>Pseudomonadati</taxon>
        <taxon>Bacteroidota</taxon>
        <taxon>Bacteroidia</taxon>
        <taxon>Bacteroidales</taxon>
        <taxon>Bacteroidaceae</taxon>
        <taxon>Bacteroides</taxon>
    </lineage>
</organism>
<dbReference type="InterPro" id="IPR041662">
    <property type="entry name" value="SusD-like_2"/>
</dbReference>
<feature type="chain" id="PRO_5017815128" evidence="1">
    <location>
        <begin position="21"/>
        <end position="556"/>
    </location>
</feature>
<reference evidence="2 3" key="1">
    <citation type="journal article" date="2018" name="Nat. Biotechnol.">
        <title>A standardized bacterial taxonomy based on genome phylogeny substantially revises the tree of life.</title>
        <authorList>
            <person name="Parks D.H."/>
            <person name="Chuvochina M."/>
            <person name="Waite D.W."/>
            <person name="Rinke C."/>
            <person name="Skarshewski A."/>
            <person name="Chaumeil P.A."/>
            <person name="Hugenholtz P."/>
        </authorList>
    </citation>
    <scope>NUCLEOTIDE SEQUENCE [LARGE SCALE GENOMIC DNA]</scope>
    <source>
        <strain evidence="2">UBA9667</strain>
    </source>
</reference>
<dbReference type="PROSITE" id="PS51257">
    <property type="entry name" value="PROKAR_LIPOPROTEIN"/>
    <property type="match status" value="1"/>
</dbReference>
<evidence type="ECO:0000313" key="2">
    <source>
        <dbReference type="EMBL" id="HCK23987.1"/>
    </source>
</evidence>